<evidence type="ECO:0008006" key="3">
    <source>
        <dbReference type="Google" id="ProtNLM"/>
    </source>
</evidence>
<keyword evidence="2" id="KW-1185">Reference proteome</keyword>
<reference evidence="1 2" key="1">
    <citation type="submission" date="2013-05" db="EMBL/GenBank/DDBJ databases">
        <title>Draft genome of the parasitic nematode Anyclostoma ceylanicum.</title>
        <authorList>
            <person name="Mitreva M."/>
        </authorList>
    </citation>
    <scope>NUCLEOTIDE SEQUENCE [LARGE SCALE GENOMIC DNA]</scope>
</reference>
<evidence type="ECO:0000313" key="1">
    <source>
        <dbReference type="EMBL" id="EPB66982.1"/>
    </source>
</evidence>
<sequence>MASAIVVGEGKLAAVMTKMLCSCGTPVALYGAEKSTRETVKSMLQEHVEESFPLQFVDDLRHQQEMLSRLLGNLRMTDDVSRLFGEVIVDATQGHNSALLRAVRRFVPDAVVMSLDGAVSDEKTVGVHIVPYPATDSTSVARVRSLLKNAQIVELDRKQGDMAERYGPLIQL</sequence>
<accession>A0A0D6LH54</accession>
<name>A0A0D6LH54_9BILA</name>
<dbReference type="EMBL" id="KE125830">
    <property type="protein sequence ID" value="EPB66982.1"/>
    <property type="molecule type" value="Genomic_DNA"/>
</dbReference>
<dbReference type="AlphaFoldDB" id="A0A0D6LH54"/>
<proteinExistence type="predicted"/>
<protein>
    <recommendedName>
        <fullName evidence="3">3-hydroxyacyl-CoA dehydrogenase NAD binding domain-containing protein</fullName>
    </recommendedName>
</protein>
<dbReference type="Proteomes" id="UP000054495">
    <property type="component" value="Unassembled WGS sequence"/>
</dbReference>
<gene>
    <name evidence="1" type="ORF">ANCCEY_13923</name>
</gene>
<organism evidence="1 2">
    <name type="scientific">Ancylostoma ceylanicum</name>
    <dbReference type="NCBI Taxonomy" id="53326"/>
    <lineage>
        <taxon>Eukaryota</taxon>
        <taxon>Metazoa</taxon>
        <taxon>Ecdysozoa</taxon>
        <taxon>Nematoda</taxon>
        <taxon>Chromadorea</taxon>
        <taxon>Rhabditida</taxon>
        <taxon>Rhabditina</taxon>
        <taxon>Rhabditomorpha</taxon>
        <taxon>Strongyloidea</taxon>
        <taxon>Ancylostomatidae</taxon>
        <taxon>Ancylostomatinae</taxon>
        <taxon>Ancylostoma</taxon>
    </lineage>
</organism>
<evidence type="ECO:0000313" key="2">
    <source>
        <dbReference type="Proteomes" id="UP000054495"/>
    </source>
</evidence>